<dbReference type="OrthoDB" id="791606at2"/>
<keyword evidence="4" id="KW-1185">Reference proteome</keyword>
<keyword evidence="1" id="KW-0472">Membrane</keyword>
<evidence type="ECO:0000313" key="3">
    <source>
        <dbReference type="EMBL" id="SDI01411.1"/>
    </source>
</evidence>
<organism evidence="3 4">
    <name type="scientific">Flavobacterium omnivorum</name>
    <dbReference type="NCBI Taxonomy" id="178355"/>
    <lineage>
        <taxon>Bacteria</taxon>
        <taxon>Pseudomonadati</taxon>
        <taxon>Bacteroidota</taxon>
        <taxon>Flavobacteriia</taxon>
        <taxon>Flavobacteriales</taxon>
        <taxon>Flavobacteriaceae</taxon>
        <taxon>Flavobacterium</taxon>
    </lineage>
</organism>
<feature type="transmembrane region" description="Helical" evidence="1">
    <location>
        <begin position="32"/>
        <end position="52"/>
    </location>
</feature>
<dbReference type="Proteomes" id="UP000199274">
    <property type="component" value="Unassembled WGS sequence"/>
</dbReference>
<keyword evidence="1" id="KW-0812">Transmembrane</keyword>
<evidence type="ECO:0000313" key="4">
    <source>
        <dbReference type="Proteomes" id="UP000199274"/>
    </source>
</evidence>
<protein>
    <recommendedName>
        <fullName evidence="2">CD-NTase-associated protein 16 NUDIX domain-containing protein</fullName>
    </recommendedName>
</protein>
<reference evidence="4" key="1">
    <citation type="submission" date="2016-10" db="EMBL/GenBank/DDBJ databases">
        <authorList>
            <person name="Varghese N."/>
            <person name="Submissions S."/>
        </authorList>
    </citation>
    <scope>NUCLEOTIDE SEQUENCE [LARGE SCALE GENOMIC DNA]</scope>
    <source>
        <strain evidence="4">CGMCC 1.2747</strain>
    </source>
</reference>
<feature type="domain" description="CD-NTase-associated protein 16 NUDIX" evidence="2">
    <location>
        <begin position="72"/>
        <end position="274"/>
    </location>
</feature>
<evidence type="ECO:0000256" key="1">
    <source>
        <dbReference type="SAM" id="Phobius"/>
    </source>
</evidence>
<gene>
    <name evidence="3" type="ORF">SAMN04488062_12021</name>
</gene>
<dbReference type="EMBL" id="FNDB01000020">
    <property type="protein sequence ID" value="SDI01411.1"/>
    <property type="molecule type" value="Genomic_DNA"/>
</dbReference>
<name>A0A1G8H4B2_9FLAO</name>
<dbReference type="RefSeq" id="WP_091258916.1">
    <property type="nucleotide sequence ID" value="NZ_FNDB01000020.1"/>
</dbReference>
<feature type="transmembrane region" description="Helical" evidence="1">
    <location>
        <begin position="5"/>
        <end position="20"/>
    </location>
</feature>
<dbReference type="STRING" id="178355.SAMN04488062_12021"/>
<dbReference type="InterPro" id="IPR040829">
    <property type="entry name" value="Cap16_NUDIX"/>
</dbReference>
<sequence>MIRRIIQTIIAIGFIIYGYFQMSGSEYQKDVVIFGVIGLATLMELLIEHIFINHKRLYLLLQIYFLALKGEKIRFSMSYLYIIKIDDEYLLVKNSNYGHYQLVGGKYKRLEGTQSLLKEKFEAIDDLKLPNKDLMKDDFAIFIPAKNAIKFLDWFNEGQNREINHWREFYEELIEGKAELLSKENFPYVNYNLLGRVTTPVKRTAGWNCPEILQYDILELLPNVEQRKELLALKNQGDTEYIKWADRELIDCLGHDKRTKKKLYDIGQHTKWALNMKWSKE</sequence>
<accession>A0A1G8H4B2</accession>
<dbReference type="AlphaFoldDB" id="A0A1G8H4B2"/>
<keyword evidence="1" id="KW-1133">Transmembrane helix</keyword>
<proteinExistence type="predicted"/>
<dbReference type="Pfam" id="PF18167">
    <property type="entry name" value="Sa_NUDIX"/>
    <property type="match status" value="1"/>
</dbReference>
<evidence type="ECO:0000259" key="2">
    <source>
        <dbReference type="Pfam" id="PF18167"/>
    </source>
</evidence>